<reference evidence="3" key="1">
    <citation type="journal article" date="2016" name="Am. J. Bot.">
        <title>Hiding in plain sight: Koshicola spirodelophila gen. et sp. nov. (Chaetopeltidales, Chlorophyceae), a novel green alga associated with the aquatic angiosperm Spirodela polyrhiza.</title>
        <authorList>
            <person name="Watanabe S."/>
            <person name="Fucikova K."/>
            <person name="Lewis L.A."/>
            <person name="Lewis P.O."/>
        </authorList>
    </citation>
    <scope>NUCLEOTIDE SEQUENCE</scope>
    <source>
        <strain evidence="3">W1C4</strain>
    </source>
</reference>
<geneLocation type="chloroplast" evidence="3"/>
<feature type="coiled-coil region" evidence="1">
    <location>
        <begin position="1710"/>
        <end position="1737"/>
    </location>
</feature>
<dbReference type="EMBL" id="KT713391">
    <property type="protein sequence ID" value="ANB40194.1"/>
    <property type="molecule type" value="Genomic_DNA"/>
</dbReference>
<proteinExistence type="predicted"/>
<name>A0A161HJU8_9CHLO</name>
<keyword evidence="3" id="KW-0934">Plastid</keyword>
<feature type="transmembrane region" description="Helical" evidence="2">
    <location>
        <begin position="265"/>
        <end position="289"/>
    </location>
</feature>
<accession>A0A161HJU8</accession>
<keyword evidence="1" id="KW-0175">Coiled coil</keyword>
<evidence type="ECO:0000256" key="2">
    <source>
        <dbReference type="SAM" id="Phobius"/>
    </source>
</evidence>
<sequence>MILITALKDYVEVVHKLVETAPLYILKHDTYTDTITALTYLFSNFKLFFLEAKDSLAQLNVWSLPITIPELSRSMLSELSVLNKSDNISLSHILLDSFKTDSLHQGKIELAVTAKTMLEKFVIGFLNSFFLWIPTSAATFFCLRRFIMQGVEAGYAAAIGTLSANLFWLMSILFGFRFIVVPWISLDLVRYWLGFILIMKYFWDNRLASQEAIRGVVIKDIFIFHFLLALTEQSSIYPFLTSFSITPQSTILESFPTNSSMDFFFVHFAYLGGIFIGSMSLINFVCWVWGENVSKRMFLLNKNYSGKGLFFSFNFIESFFNLKTIHFLLQTITIVLACSSLPYLGFEYSFNNPLGLVPNDQHSTSPVIYRSRYNFSGQKFFRYDDWAEFYSKNLPLDTSLYDQGAYRLFTLEDLHYGTDYEWSRRRSEKVKIRGRIKRLRWFPRSWANRFWDLAKTWSRRNVAWRNEILNQYQYSWDSKGAAAWGKLVREDLWVSKRKVFSNPDWGTKFLTSDEGKLWDWWSRKNFSHNNVFFNWLFFLKNKDDGFQNIKVAESSTNLDVLTKTLEPSGIFKNPFKKTQQRKMNNSFWYPSERLISTYSEHHQKNKIMEKTQELAILRKFIRKINTRLKLNSYPSKTKFIVPSKKSESFFTNPVTKIINTPEVSNNQSNKAPLVPSNSTWKQSNLFNTVQLSLYKEYAFLRKLEFYGVKKNFHKMIFKSDEGVGSSGSQTLGISNNLWKPSSSLQSRSSNLSNITSFSNKQMSVFNFYMRTYFQNYKPTRLYSQMIKMKRHLGIGAGNRIKQTLYSDVKAKRARILSGTPWIRQWVSQEGFLARRKRLESWIRSQHYDPTELWSILMKLDIDSFISRQPKAHFVTNEEERLLHNRRFLLFDYYDTLRWYTFMEHYRSMKANIGGVKSFSSRLYNQQFKGTFHKIRHLFALTPSVSDSAILKFDQSLYLEKKEKGDSFFNLSGIHEELLTNYFRKTFHFSSVNNLSSTIYKNEEEMGGAGSSEQRNSSLEKVVIQKNPFVMKEELGRYPTSNNSTFDEGQGSRSSFDFLNVPVGNGDNGASTPLTGDRTLWSSNFASLTLNSLKNTTFQISKSLTSEITQKKKILKSTYAFKKLIRFKFYVTFLRQVFEASNNQTGVWNNSFLTSNVLLNTPIYLLITQSKNDFLNVPVGNEMGQSPRSSFKRVGFSQKRGLTRSILNFLKKRRLWAQDYKRASERWWKEWNKKLRVEKKGYKNENREFLSSLRTKKLSNDPIKQSIPFKETSLGRRVEQGSRSEELQKKVFLNSLMRKALKQAIKIQTKTKFQKIVKNPFFNKQTSLPEILAPEKIQTFSTQRTFPTGTFSLFEYNSIPTQTLNLLTFKKNWIIRNRQNINFKLLDTKKLLPENVNLNKVINTVRALRHNERSLPGRRSKILKHQLIENNLLSGISTYHKNLSKNKTSYLNFKDLLNKNYFKLKTNNLIPIKSKQLNSISYLLSTKNDFLNVLSEKGGGPSFSNSFKNQTKAASLQLLLKKSEAPTPLVKFQNLKKSGAPTPLVKFKNPAPLSPFLLDNLETTKIFNKLQKKDKINVILQIPLTKPLLLSQIPSSVLDKNLYSLSFNQNHKTFGMNLFFPKFAAYAKFPKIISRNAVQNRFNKQFLIKSLGFVSKKIFLMKRLNRIKKRRLLTKQEKYKNKIPVKRKLLRRHSARLNRRKWVKSYFAFNSNQLALNLENYNLLLENLKKENVSYLENSKFFQNTFYPQYVKTFQILNFRNKSIPEFLNQENIMGPLPHNLLKIKLNKEESLKKPEFFRINSSPLQFVEKTNIFKKTPILSLKTFYKKDASLLRKIVKSKASEEHGSRTLFKSTFLRSFFEVNKNKMQNLEFLKSKEEWGLYPTSTEITKKQNHSFFPLINISMTFKDSDKLDLETRSSYEHFLFPPFLREYLKNVNKRGDTTPLHSELLKNHQNFSLRFKNLLQLKKIKSILSVSTRQKGIITRSQLVKKSRALNPLLEKAQSRFYLYPKIINSSNLKKKFSSLLKLKTNFKNSNKTIDKYSGLTFFRKQTDGIFYNLDKLQMFINKNPNLFERKNDLYLKEVGQGSRISNFKTTHLEFFGLLDPLKKNQENGELGPLPLPKFFSSFSKNPIKNFPFLVYSDPKLSMMYVGKLKNHTLLNVPVENVKNTFKQYRLNSSQKYLQNQESGAIFKRMPPDSLSIRPRRALKKSNTILHQKIFNGQNFISKNFLINKSYGVVQGSRSSYNTNLQSLKTLLAMNKILWGLEVSNMRDPKARSEFSVSDFKQNGNIGISGYSKDSRASALDLILNSQKNHIIVHKDMSQNDTRKNYEIFTTLFGLKKLIRQQTQNQRIFRIKKMPRPKRRQSLQNLTDHPLKHRLKNYKFFYEKQQSLNFWKDFAFESKKMHYKIQLFNYIKRHFVNDSKKIIKLNKTAIQGFLNTPEGKATHYRAPTPHYGAPTPQSFKKQSFKKQSLFNDFLNVPGGNPKNFITLNAHLQHFMFFQQTRRIQKKVKSLSLNLAVIEKLKKQLYDFKTDSLQLKKSGSPDPFPLGLTYRSRFSNEFLSGPVGNDLISKNLSLNNFKLKKKKMTLVLGPVYLIGSLKKTSFTSKKNRLNQKIFILNQTILKQLFNSKHSLHSNENKQFDRLKMASGKGDSYPPAIEQFNLPINISADYGAPTFGHLKIKETFKDQGFLNIPEGLNTKSSSLISNPIPFYAGWDNNLRKFVITNRFISRRETNFAISQFQIKNISPTKDGALAPLPSPYSGALAPESLEQNRLIQKFQFNMWPLYGKNSAMTFYSHFPFITSTNTHPLNKNLSYQTLTSLDNNKSNLSNTDFVTNEVGQGPRSSLDFLNAPVRNDALISNIKRVKKTKISRVSASTNRSTSNNISNYLNVNNISLPQHRIKKQEFLFNSLNPVSTFMNNIKESSAVSSIISPKIQEPLATKRTLLRVFRRANHSLRRIPRIRMWKKTITSSTTDYKWKNFLSRRKISLRSKIRFLKSRTNKNSKFETQNVNDFLNVPVGNAALSKSVIQTTLGERLGWQKLQWLSTGAKRSEPKRPRIAGGNTKEIIRYKKQKRDLRKISNSYLKPRKRPIGRRSLGIKIQSYFFNDYLNSSVGNHLGQRSPFIITTKQELNNLNNKLDIKNLSTQINKSAIYKHSHYYKHFSSFGENNILSEKIYRTFFKPTNLNLPSFRGRLQNGSTLPSSLKKSLKGLKQSEILVPEQNQSAFIGKLAFPGHSRSIPLIKIKPLPKSYVSHTKRAFKWTSLERLTPINPNSIIHQGTLQLLIQKIWQKNHEFKPSEVGQNIEGPLPHNLLKNVEGVPHSPSLQEYLKNRGSLVPFNIQLNNYTNLLENTNFENFSQIRSLEKSSLKLRQLNYRLALNLYDRWFFYFYSGEREDPLKNLLKSFNFNIFGSGESLSWLNKEGPVPLERGPSELSVFDSSQVKDTIFQTQNNTDPLQKMSLNETQGNGTSNPLSLESQKIKSFTIKLDRDPLYPLRKFIVSPFSDRPSSSFNSYLKNIRNRTFLSEQKTPSRLFKTPQKLDSQNLNIPDDNKNDLLNVPGGNEFYLYDGFRLQKETSLKEENKRRNFLFDDSQQTEKSTKQGTLNLLNLNEQPDTLNFFKFSRLPGPTDFSNNHNRHWPGNSSGGFFWPGDYLRLNQVYIPKIRFSNYKQHLIYSSFPTGTVKKAKEERGPYPTSFENNKFNTLLSNTPLIEQNTLSLNSFNKQDLKANLRFKTVFYTSSYLNKKEFKKSLTKTFHSRKKILQKIPLKSKNSSLPRIFTQETQSKPQIDFVFKNATPQYQKLIEKKVQKLREEILLFN</sequence>
<keyword evidence="2" id="KW-0812">Transmembrane</keyword>
<evidence type="ECO:0000313" key="3">
    <source>
        <dbReference type="EMBL" id="ANB40194.1"/>
    </source>
</evidence>
<feature type="transmembrane region" description="Helical" evidence="2">
    <location>
        <begin position="327"/>
        <end position="346"/>
    </location>
</feature>
<evidence type="ECO:0000256" key="1">
    <source>
        <dbReference type="SAM" id="Coils"/>
    </source>
</evidence>
<protein>
    <submittedName>
        <fullName evidence="3">Hypothetical chloroplast protein RF1</fullName>
    </submittedName>
</protein>
<gene>
    <name evidence="3" type="primary">ycf1</name>
    <name evidence="3" type="ORF">AM597_66</name>
</gene>
<keyword evidence="3" id="KW-0150">Chloroplast</keyword>
<feature type="transmembrane region" description="Helical" evidence="2">
    <location>
        <begin position="121"/>
        <end position="143"/>
    </location>
</feature>
<keyword evidence="2" id="KW-1133">Transmembrane helix</keyword>
<organism evidence="3">
    <name type="scientific">Koshicola spirodelophila</name>
    <dbReference type="NCBI Taxonomy" id="1707787"/>
    <lineage>
        <taxon>Eukaryota</taxon>
        <taxon>Viridiplantae</taxon>
        <taxon>Chlorophyta</taxon>
        <taxon>core chlorophytes</taxon>
        <taxon>Chlorophyceae</taxon>
        <taxon>OCC clade</taxon>
        <taxon>Chaetopeltidales</taxon>
        <taxon>Chaetopeltidaceae</taxon>
        <taxon>Koshicola</taxon>
    </lineage>
</organism>
<keyword evidence="2" id="KW-0472">Membrane</keyword>